<gene>
    <name evidence="4" type="ORF">HC176_17535</name>
</gene>
<dbReference type="Proteomes" id="UP000760545">
    <property type="component" value="Unassembled WGS sequence"/>
</dbReference>
<evidence type="ECO:0000313" key="4">
    <source>
        <dbReference type="EMBL" id="NJX17276.1"/>
    </source>
</evidence>
<protein>
    <recommendedName>
        <fullName evidence="2">Sulfurtransferase</fullName>
    </recommendedName>
</protein>
<keyword evidence="5" id="KW-1185">Reference proteome</keyword>
<evidence type="ECO:0000256" key="2">
    <source>
        <dbReference type="RuleBase" id="RU000507"/>
    </source>
</evidence>
<dbReference type="PROSITE" id="PS50206">
    <property type="entry name" value="RHODANESE_3"/>
    <property type="match status" value="1"/>
</dbReference>
<dbReference type="RefSeq" id="WP_280818717.1">
    <property type="nucleotide sequence ID" value="NZ_JAAVJS010000447.1"/>
</dbReference>
<dbReference type="InterPro" id="IPR051126">
    <property type="entry name" value="Thiosulfate_sulfurtransferase"/>
</dbReference>
<dbReference type="PROSITE" id="PS00683">
    <property type="entry name" value="RHODANESE_2"/>
    <property type="match status" value="1"/>
</dbReference>
<sequence>AQDAELVCVRSYPEYIGEVSGYNYIEAKGRIPGAIFADCGSDAYHMENYRNVDHTTREFHEVIENWKQNGITPDKHLAFYCGTGWRGSEAWFNAWLLGWPKVSVYDGGWFEWSNDPNNPFETGV</sequence>
<keyword evidence="2" id="KW-0808">Transferase</keyword>
<comment type="caution">
    <text evidence="4">The sequence shown here is derived from an EMBL/GenBank/DDBJ whole genome shotgun (WGS) entry which is preliminary data.</text>
</comment>
<dbReference type="SUPFAM" id="SSF52821">
    <property type="entry name" value="Rhodanese/Cell cycle control phosphatase"/>
    <property type="match status" value="1"/>
</dbReference>
<name>A0ABX1DG28_9FLAO</name>
<dbReference type="EMBL" id="JAAVJS010000447">
    <property type="protein sequence ID" value="NJX17276.1"/>
    <property type="molecule type" value="Genomic_DNA"/>
</dbReference>
<feature type="non-terminal residue" evidence="4">
    <location>
        <position position="124"/>
    </location>
</feature>
<dbReference type="PANTHER" id="PTHR43855:SF1">
    <property type="entry name" value="THIOSULFATE SULFURTRANSFERASE"/>
    <property type="match status" value="1"/>
</dbReference>
<organism evidence="4 5">
    <name type="scientific">Tamlana crocina</name>
    <dbReference type="NCBI Taxonomy" id="393006"/>
    <lineage>
        <taxon>Bacteria</taxon>
        <taxon>Pseudomonadati</taxon>
        <taxon>Bacteroidota</taxon>
        <taxon>Flavobacteriia</taxon>
        <taxon>Flavobacteriales</taxon>
        <taxon>Flavobacteriaceae</taxon>
        <taxon>Tamlana</taxon>
    </lineage>
</organism>
<dbReference type="InterPro" id="IPR001763">
    <property type="entry name" value="Rhodanese-like_dom"/>
</dbReference>
<proteinExistence type="predicted"/>
<dbReference type="SMART" id="SM00450">
    <property type="entry name" value="RHOD"/>
    <property type="match status" value="1"/>
</dbReference>
<evidence type="ECO:0000259" key="3">
    <source>
        <dbReference type="PROSITE" id="PS50206"/>
    </source>
</evidence>
<feature type="non-terminal residue" evidence="4">
    <location>
        <position position="1"/>
    </location>
</feature>
<dbReference type="PANTHER" id="PTHR43855">
    <property type="entry name" value="THIOSULFATE SULFURTRANSFERASE"/>
    <property type="match status" value="1"/>
</dbReference>
<evidence type="ECO:0000313" key="5">
    <source>
        <dbReference type="Proteomes" id="UP000760545"/>
    </source>
</evidence>
<feature type="domain" description="Rhodanese" evidence="3">
    <location>
        <begin position="9"/>
        <end position="121"/>
    </location>
</feature>
<evidence type="ECO:0000256" key="1">
    <source>
        <dbReference type="ARBA" id="ARBA00022737"/>
    </source>
</evidence>
<keyword evidence="1" id="KW-0677">Repeat</keyword>
<dbReference type="InterPro" id="IPR001307">
    <property type="entry name" value="Thiosulphate_STrfase_CS"/>
</dbReference>
<dbReference type="InterPro" id="IPR036873">
    <property type="entry name" value="Rhodanese-like_dom_sf"/>
</dbReference>
<accession>A0ABX1DG28</accession>
<dbReference type="Pfam" id="PF00581">
    <property type="entry name" value="Rhodanese"/>
    <property type="match status" value="1"/>
</dbReference>
<dbReference type="Gene3D" id="3.40.250.10">
    <property type="entry name" value="Rhodanese-like domain"/>
    <property type="match status" value="1"/>
</dbReference>
<reference evidence="4 5" key="1">
    <citation type="submission" date="2020-03" db="EMBL/GenBank/DDBJ databases">
        <title>Tamlana sp. nov, isolated from XXX.</title>
        <authorList>
            <person name="Cao W.R."/>
        </authorList>
    </citation>
    <scope>NUCLEOTIDE SEQUENCE [LARGE SCALE GENOMIC DNA]</scope>
    <source>
        <strain evidence="4 5">HST1-43</strain>
    </source>
</reference>